<evidence type="ECO:0000256" key="1">
    <source>
        <dbReference type="ARBA" id="ARBA00037217"/>
    </source>
</evidence>
<name>A0A7X2LQV3_9BURK</name>
<dbReference type="PRINTS" id="PR00419">
    <property type="entry name" value="ADXRDTASE"/>
</dbReference>
<comment type="subunit">
    <text evidence="2">Interacts with COX5B; this interaction may contribute to localize PYROXD2 to the inner face of the inner mitochondrial membrane.</text>
</comment>
<comment type="caution">
    <text evidence="5">The sequence shown here is derived from an EMBL/GenBank/DDBJ whole genome shotgun (WGS) entry which is preliminary data.</text>
</comment>
<dbReference type="PANTHER" id="PTHR10668:SF103">
    <property type="entry name" value="PYRIDINE NUCLEOTIDE-DISULFIDE OXIDOREDUCTASE DOMAIN-CONTAINING PROTEIN 2"/>
    <property type="match status" value="1"/>
</dbReference>
<dbReference type="RefSeq" id="WP_154371014.1">
    <property type="nucleotide sequence ID" value="NZ_WKJJ01000001.1"/>
</dbReference>
<sequence length="525" mass="55847">MSTQQQYDVAIVGGGHNGLAAACYLAKAGKKVIVLESQPKVGGMSASGYLMPGAPKHLVHSCALDLMSLRVHPIVPGELELERHGFRQVEMSPAYAYLHPDGNSLVFWRDPHKTAAEIRRYSEKDAAAFLRLMKVVDLFISIAVPMMRVDPARKNLLAKLRVMRTAFLGRKLRPELMALVTSSAYGATLEYFEHPITISAMAALTGAAGPITAEGSGIYFALLGFLHKFGVGRVIGGMQALPDAMASRLAELGGAVQTSAVVEEIVAANGRVKGVRLKDGGTITAKAVIASCHPKMALDMVTKGQVEQRLLTRIAMAPANAHGASPLRIDLALRGLVSVDRHEARRGDGVSLRKCVLLIGTADAVLENFASSARGEVPKLPYMWITAPSAVDPTQAPSGQDVVYLYPPAMPVFPREGWDAIRDSAAAQTIAQASLYMNGLAEYEIARRIETSADLAKRLNVQNGCVTHLDTSALRSNTLRPAYGLGGDTLPVAGLYFGGAGIHPGGGVNGMPGRLAASRVKRFLG</sequence>
<evidence type="ECO:0000259" key="4">
    <source>
        <dbReference type="Pfam" id="PF01593"/>
    </source>
</evidence>
<proteinExistence type="predicted"/>
<dbReference type="Pfam" id="PF01593">
    <property type="entry name" value="Amino_oxidase"/>
    <property type="match status" value="1"/>
</dbReference>
<organism evidence="5 6">
    <name type="scientific">Pseudoduganella rivuli</name>
    <dbReference type="NCBI Taxonomy" id="2666085"/>
    <lineage>
        <taxon>Bacteria</taxon>
        <taxon>Pseudomonadati</taxon>
        <taxon>Pseudomonadota</taxon>
        <taxon>Betaproteobacteria</taxon>
        <taxon>Burkholderiales</taxon>
        <taxon>Oxalobacteraceae</taxon>
        <taxon>Telluria group</taxon>
        <taxon>Pseudoduganella</taxon>
    </lineage>
</organism>
<evidence type="ECO:0000313" key="6">
    <source>
        <dbReference type="Proteomes" id="UP000446768"/>
    </source>
</evidence>
<evidence type="ECO:0000256" key="3">
    <source>
        <dbReference type="ARBA" id="ARBA00040298"/>
    </source>
</evidence>
<dbReference type="AlphaFoldDB" id="A0A7X2LQV3"/>
<evidence type="ECO:0000313" key="5">
    <source>
        <dbReference type="EMBL" id="MRV70546.1"/>
    </source>
</evidence>
<reference evidence="5 6" key="1">
    <citation type="submission" date="2019-11" db="EMBL/GenBank/DDBJ databases">
        <title>Novel species isolated from a subtropical stream in China.</title>
        <authorList>
            <person name="Lu H."/>
        </authorList>
    </citation>
    <scope>NUCLEOTIDE SEQUENCE [LARGE SCALE GENOMIC DNA]</scope>
    <source>
        <strain evidence="5 6">FT92W</strain>
    </source>
</reference>
<dbReference type="GO" id="GO:0016491">
    <property type="term" value="F:oxidoreductase activity"/>
    <property type="evidence" value="ECO:0007669"/>
    <property type="project" value="InterPro"/>
</dbReference>
<dbReference type="EMBL" id="WKJJ01000001">
    <property type="protein sequence ID" value="MRV70546.1"/>
    <property type="molecule type" value="Genomic_DNA"/>
</dbReference>
<evidence type="ECO:0000256" key="2">
    <source>
        <dbReference type="ARBA" id="ARBA00038825"/>
    </source>
</evidence>
<dbReference type="InterPro" id="IPR002937">
    <property type="entry name" value="Amino_oxidase"/>
</dbReference>
<keyword evidence="6" id="KW-1185">Reference proteome</keyword>
<dbReference type="PANTHER" id="PTHR10668">
    <property type="entry name" value="PHYTOENE DEHYDROGENASE"/>
    <property type="match status" value="1"/>
</dbReference>
<dbReference type="SUPFAM" id="SSF51905">
    <property type="entry name" value="FAD/NAD(P)-binding domain"/>
    <property type="match status" value="1"/>
</dbReference>
<gene>
    <name evidence="5" type="ORF">GJ700_02270</name>
</gene>
<feature type="domain" description="Amine oxidase" evidence="4">
    <location>
        <begin position="18"/>
        <end position="298"/>
    </location>
</feature>
<dbReference type="Gene3D" id="3.50.50.60">
    <property type="entry name" value="FAD/NAD(P)-binding domain"/>
    <property type="match status" value="2"/>
</dbReference>
<protein>
    <recommendedName>
        <fullName evidence="3">Pyridine nucleotide-disulfide oxidoreductase domain-containing protein 2</fullName>
    </recommendedName>
</protein>
<comment type="function">
    <text evidence="1">Probable oxidoreductase that may play a role as regulator of mitochondrial function.</text>
</comment>
<dbReference type="Proteomes" id="UP000446768">
    <property type="component" value="Unassembled WGS sequence"/>
</dbReference>
<accession>A0A7X2LQV3</accession>
<dbReference type="InterPro" id="IPR036188">
    <property type="entry name" value="FAD/NAD-bd_sf"/>
</dbReference>